<keyword evidence="6" id="KW-0446">Lipid-binding</keyword>
<feature type="region of interest" description="Disordered" evidence="7">
    <location>
        <begin position="153"/>
        <end position="212"/>
    </location>
</feature>
<dbReference type="PANTHER" id="PTHR12276">
    <property type="entry name" value="EPSIN/ENT-RELATED"/>
    <property type="match status" value="1"/>
</dbReference>
<dbReference type="SMART" id="SM00273">
    <property type="entry name" value="ENTH"/>
    <property type="match status" value="1"/>
</dbReference>
<dbReference type="GO" id="GO:0030125">
    <property type="term" value="C:clathrin vesicle coat"/>
    <property type="evidence" value="ECO:0007669"/>
    <property type="project" value="TreeGrafter"/>
</dbReference>
<dbReference type="FunCoup" id="A0A1V9XZF9">
    <property type="interactions" value="329"/>
</dbReference>
<dbReference type="InParanoid" id="A0A1V9XZF9"/>
<dbReference type="PROSITE" id="PS50942">
    <property type="entry name" value="ENTH"/>
    <property type="match status" value="1"/>
</dbReference>
<reference evidence="9 10" key="1">
    <citation type="journal article" date="2017" name="Gigascience">
        <title>Draft genome of the honey bee ectoparasitic mite, Tropilaelaps mercedesae, is shaped by the parasitic life history.</title>
        <authorList>
            <person name="Dong X."/>
            <person name="Armstrong S.D."/>
            <person name="Xia D."/>
            <person name="Makepeace B.L."/>
            <person name="Darby A.C."/>
            <person name="Kadowaki T."/>
        </authorList>
    </citation>
    <scope>NUCLEOTIDE SEQUENCE [LARGE SCALE GENOMIC DNA]</scope>
    <source>
        <strain evidence="9">Wuxi-XJTLU</strain>
    </source>
</reference>
<feature type="compositionally biased region" description="Polar residues" evidence="7">
    <location>
        <begin position="416"/>
        <end position="430"/>
    </location>
</feature>
<protein>
    <submittedName>
        <fullName evidence="9">Epsin-2-like</fullName>
    </submittedName>
</protein>
<evidence type="ECO:0000256" key="3">
    <source>
        <dbReference type="ARBA" id="ARBA00022490"/>
    </source>
</evidence>
<feature type="compositionally biased region" description="Low complexity" evidence="7">
    <location>
        <begin position="253"/>
        <end position="275"/>
    </location>
</feature>
<proteinExistence type="inferred from homology"/>
<accession>A0A1V9XZF9</accession>
<organism evidence="9 10">
    <name type="scientific">Tropilaelaps mercedesae</name>
    <dbReference type="NCBI Taxonomy" id="418985"/>
    <lineage>
        <taxon>Eukaryota</taxon>
        <taxon>Metazoa</taxon>
        <taxon>Ecdysozoa</taxon>
        <taxon>Arthropoda</taxon>
        <taxon>Chelicerata</taxon>
        <taxon>Arachnida</taxon>
        <taxon>Acari</taxon>
        <taxon>Parasitiformes</taxon>
        <taxon>Mesostigmata</taxon>
        <taxon>Gamasina</taxon>
        <taxon>Dermanyssoidea</taxon>
        <taxon>Laelapidae</taxon>
        <taxon>Tropilaelaps</taxon>
    </lineage>
</organism>
<evidence type="ECO:0000256" key="5">
    <source>
        <dbReference type="ARBA" id="ARBA00022737"/>
    </source>
</evidence>
<feature type="region of interest" description="Disordered" evidence="7">
    <location>
        <begin position="416"/>
        <end position="467"/>
    </location>
</feature>
<dbReference type="PANTHER" id="PTHR12276:SF115">
    <property type="entry name" value="FI19443P1"/>
    <property type="match status" value="1"/>
</dbReference>
<dbReference type="CDD" id="cd16990">
    <property type="entry name" value="ENTH_Epsin"/>
    <property type="match status" value="1"/>
</dbReference>
<feature type="compositionally biased region" description="Polar residues" evidence="7">
    <location>
        <begin position="494"/>
        <end position="507"/>
    </location>
</feature>
<comment type="caution">
    <text evidence="9">The sequence shown here is derived from an EMBL/GenBank/DDBJ whole genome shotgun (WGS) entry which is preliminary data.</text>
</comment>
<dbReference type="SUPFAM" id="SSF48464">
    <property type="entry name" value="ENTH/VHS domain"/>
    <property type="match status" value="1"/>
</dbReference>
<dbReference type="InterPro" id="IPR003903">
    <property type="entry name" value="UIM_dom"/>
</dbReference>
<feature type="region of interest" description="Disordered" evidence="7">
    <location>
        <begin position="244"/>
        <end position="278"/>
    </location>
</feature>
<evidence type="ECO:0000256" key="6">
    <source>
        <dbReference type="ARBA" id="ARBA00023121"/>
    </source>
</evidence>
<comment type="subcellular location">
    <subcellularLocation>
        <location evidence="1">Cytoplasm</location>
    </subcellularLocation>
</comment>
<dbReference type="GO" id="GO:0005543">
    <property type="term" value="F:phospholipid binding"/>
    <property type="evidence" value="ECO:0007669"/>
    <property type="project" value="TreeGrafter"/>
</dbReference>
<dbReference type="OrthoDB" id="4033880at2759"/>
<dbReference type="STRING" id="418985.A0A1V9XZF9"/>
<keyword evidence="10" id="KW-1185">Reference proteome</keyword>
<evidence type="ECO:0000313" key="9">
    <source>
        <dbReference type="EMBL" id="OQR78887.1"/>
    </source>
</evidence>
<evidence type="ECO:0000256" key="7">
    <source>
        <dbReference type="SAM" id="MobiDB-lite"/>
    </source>
</evidence>
<dbReference type="EMBL" id="MNPL01001707">
    <property type="protein sequence ID" value="OQR78887.1"/>
    <property type="molecule type" value="Genomic_DNA"/>
</dbReference>
<dbReference type="GO" id="GO:0005886">
    <property type="term" value="C:plasma membrane"/>
    <property type="evidence" value="ECO:0007669"/>
    <property type="project" value="TreeGrafter"/>
</dbReference>
<dbReference type="InterPro" id="IPR013809">
    <property type="entry name" value="ENTH"/>
</dbReference>
<dbReference type="FunFam" id="1.25.40.90:FF:000002">
    <property type="entry name" value="epsin-2 isoform X1"/>
    <property type="match status" value="1"/>
</dbReference>
<dbReference type="GO" id="GO:0006897">
    <property type="term" value="P:endocytosis"/>
    <property type="evidence" value="ECO:0007669"/>
    <property type="project" value="TreeGrafter"/>
</dbReference>
<keyword evidence="4" id="KW-0597">Phosphoprotein</keyword>
<dbReference type="Gene3D" id="1.25.40.90">
    <property type="match status" value="1"/>
</dbReference>
<dbReference type="PROSITE" id="PS50330">
    <property type="entry name" value="UIM"/>
    <property type="match status" value="2"/>
</dbReference>
<dbReference type="GO" id="GO:0030276">
    <property type="term" value="F:clathrin binding"/>
    <property type="evidence" value="ECO:0007669"/>
    <property type="project" value="TreeGrafter"/>
</dbReference>
<comment type="similarity">
    <text evidence="2">Belongs to the epsin family.</text>
</comment>
<feature type="domain" description="ENTH" evidence="8">
    <location>
        <begin position="15"/>
        <end position="146"/>
    </location>
</feature>
<feature type="region of interest" description="Disordered" evidence="7">
    <location>
        <begin position="487"/>
        <end position="507"/>
    </location>
</feature>
<dbReference type="AlphaFoldDB" id="A0A1V9XZF9"/>
<gene>
    <name evidence="9" type="ORF">BIW11_06110</name>
</gene>
<evidence type="ECO:0000259" key="8">
    <source>
        <dbReference type="PROSITE" id="PS50942"/>
    </source>
</evidence>
<feature type="compositionally biased region" description="Low complexity" evidence="7">
    <location>
        <begin position="178"/>
        <end position="212"/>
    </location>
</feature>
<keyword evidence="5" id="KW-0677">Repeat</keyword>
<dbReference type="Pfam" id="PF01417">
    <property type="entry name" value="ENTH"/>
    <property type="match status" value="1"/>
</dbReference>
<evidence type="ECO:0000256" key="4">
    <source>
        <dbReference type="ARBA" id="ARBA00022553"/>
    </source>
</evidence>
<evidence type="ECO:0000256" key="2">
    <source>
        <dbReference type="ARBA" id="ARBA00010130"/>
    </source>
</evidence>
<dbReference type="Proteomes" id="UP000192247">
    <property type="component" value="Unassembled WGS sequence"/>
</dbReference>
<dbReference type="InterPro" id="IPR008942">
    <property type="entry name" value="ENTH_VHS"/>
</dbReference>
<evidence type="ECO:0000256" key="1">
    <source>
        <dbReference type="ARBA" id="ARBA00004496"/>
    </source>
</evidence>
<sequence>MMNVNVQGIRRNVMNVVRNYTDAQVKVRKATSNDRWGPPSALMGEIADLSYNVVAFTEIMQIIWKRLNDSGKNWRHVYKALVLLEYLIKVGSERVATQCKENIFAIQTLKDFQYMEDNKDQGMNVREKSKQLVTLLKDDERLRQERARALKAKERFAQNTNTASSSHDTSGGGGGSYGDDLSSPRGDYRSVLASSSELESARPQTAGEEELQLQLALAMSKEEAEQEERQRKNDDLRLQMALTESQQDTVKQGGATASSGGAFSASNGSASSSSAPKSCMDDLLGLNLAGSTVAPAQPADPWGLPTAQTGAAAVSGHISGSQVVDAMSVPLVGVVGGATGAGAMPAARGAVGGVDPWTPAPAVAVDPWAPQPASSLPSAAPVLDPWTVNGSAAGVSKGELDEFDLISRQRAANMSPSITGQLGGTSSASHSPAFDMSGLGGALPKNSTSTGQDSRMRKTPESFLGPNSNLVNLDALVTAKPVAPPANPFGSGTPGANSLLNPSPAPQQNPFQALNKAPTMNELRGGPAMAAFDGFAAPTRTTPTPGAVNPFL</sequence>
<dbReference type="SMART" id="SM00726">
    <property type="entry name" value="UIM"/>
    <property type="match status" value="2"/>
</dbReference>
<name>A0A1V9XZF9_9ACAR</name>
<keyword evidence="3" id="KW-0963">Cytoplasm</keyword>
<evidence type="ECO:0000313" key="10">
    <source>
        <dbReference type="Proteomes" id="UP000192247"/>
    </source>
</evidence>
<dbReference type="GO" id="GO:0005768">
    <property type="term" value="C:endosome"/>
    <property type="evidence" value="ECO:0007669"/>
    <property type="project" value="TreeGrafter"/>
</dbReference>